<organism evidence="5 6">
    <name type="scientific">Bradyrhizobium icense</name>
    <dbReference type="NCBI Taxonomy" id="1274631"/>
    <lineage>
        <taxon>Bacteria</taxon>
        <taxon>Pseudomonadati</taxon>
        <taxon>Pseudomonadota</taxon>
        <taxon>Alphaproteobacteria</taxon>
        <taxon>Hyphomicrobiales</taxon>
        <taxon>Nitrobacteraceae</taxon>
        <taxon>Bradyrhizobium</taxon>
    </lineage>
</organism>
<keyword evidence="1" id="KW-0677">Repeat</keyword>
<dbReference type="SUPFAM" id="SSF48452">
    <property type="entry name" value="TPR-like"/>
    <property type="match status" value="2"/>
</dbReference>
<protein>
    <recommendedName>
        <fullName evidence="4">Bacteriophage N4 adsorption protein A C-terminal domain-containing protein</fullName>
    </recommendedName>
</protein>
<dbReference type="InterPro" id="IPR025137">
    <property type="entry name" value="NfrA_C"/>
</dbReference>
<proteinExistence type="predicted"/>
<dbReference type="KEGG" id="bic:LMTR13_10000"/>
<evidence type="ECO:0000313" key="6">
    <source>
        <dbReference type="Proteomes" id="UP000092839"/>
    </source>
</evidence>
<keyword evidence="3" id="KW-0732">Signal</keyword>
<reference evidence="5 6" key="1">
    <citation type="submission" date="2016-07" db="EMBL/GenBank/DDBJ databases">
        <title>Complete genome sequence of Bradyrhizobium icense LMTR 13T, a potential inoculant strain isolated from lima bean (Phaseolus lunatus) in Peru.</title>
        <authorList>
            <person name="Ormeno-Orrillo E."/>
            <person name="Duran D."/>
            <person name="Rogel M.A."/>
            <person name="Rey L."/>
            <person name="Imperial J."/>
            <person name="Ruiz-Argueso T."/>
            <person name="Martinez-Romero E."/>
        </authorList>
    </citation>
    <scope>NUCLEOTIDE SEQUENCE [LARGE SCALE GENOMIC DNA]</scope>
    <source>
        <strain evidence="5 6">LMTR 13</strain>
    </source>
</reference>
<dbReference type="InterPro" id="IPR011990">
    <property type="entry name" value="TPR-like_helical_dom_sf"/>
</dbReference>
<dbReference type="Proteomes" id="UP000092839">
    <property type="component" value="Chromosome"/>
</dbReference>
<dbReference type="PANTHER" id="PTHR44858:SF1">
    <property type="entry name" value="UDP-N-ACETYLGLUCOSAMINE--PEPTIDE N-ACETYLGLUCOSAMINYLTRANSFERASE SPINDLY-RELATED"/>
    <property type="match status" value="1"/>
</dbReference>
<keyword evidence="6" id="KW-1185">Reference proteome</keyword>
<feature type="domain" description="Bacteriophage N4 adsorption protein A C-terminal" evidence="4">
    <location>
        <begin position="693"/>
        <end position="863"/>
    </location>
</feature>
<evidence type="ECO:0000256" key="3">
    <source>
        <dbReference type="SAM" id="SignalP"/>
    </source>
</evidence>
<sequence length="868" mass="93793">MGNWGGKYLRQTAFRAALAALLLAAVLCAGASAQVADGGPPLEGEAYAAAETAYKAFGQGDYKASAASAAEAVALRPDLLRLHLLLIDSLVAAGDLPQAEQATKVASAAFAGNQELQGRQANIRQRLALSPASEGYKALEKGDAKAAVRAARSAVDYVPDSMSYRLLLLNAQLADNNLSGALETVTEAIALDRANYVPLVWRGYINQRLGKRADAVSDFNAALAIPGLTASQQKNIRLISADAALASGDFNAAMELLGSYSRTDPKVITRLTDAEGASQRRGVLQNNGNTMPTPVQECSTSANGVSCELEAPAVLSILTPVASPEEKAAAEIFEAKERAYRAERDKDYELAIVEARKAVQLEPEVAASRLLLINILMSAGRPAEAETEATKAIGAGHSSAEIYAQRGYARGKLKKFGGAMSDWETALKRGLPPAQARSVRLSLADAALTSNEPMRALRALQKLAVGYDTSIRKAYALQALGRKEESLAEFRTAERFATTAVQRDGALRAQINTLVELDRKPEARIVFDQAIAHGRLGSVRDADVGYLAVAVGNDEVALARFDRAHGNGQLPARATIDAGYTAMRRFENPKAIAYLMEGIDAKANGRIDIDDQKLFETRRTVSDLARVWGINTSVSYGKVGSAPNPFLTTTAPSSYTSQLGTEFYYRPEGFGYRNGAIFELFGRLFETLYDQSGGPTGGRTTQGMVGARWKPFSNANLVFEVDRLIALGDAARDDTLLRALYSYTVGTDLRVLDASWPTWYVYAEVDRFLEKRQLVAIMEGRFGRSFRLDAISSNLVFFPHAVLAANYDDSFANRSAYSAGAGGSLRYWFGGTKYTAPPSYWELTLQYRWRLAGDQRAQGIFAQTSINY</sequence>
<accession>A0A1B1UCF8</accession>
<dbReference type="InterPro" id="IPR050498">
    <property type="entry name" value="Ycf3"/>
</dbReference>
<dbReference type="Pfam" id="PF13283">
    <property type="entry name" value="NfrA_C"/>
    <property type="match status" value="1"/>
</dbReference>
<evidence type="ECO:0000256" key="1">
    <source>
        <dbReference type="ARBA" id="ARBA00022737"/>
    </source>
</evidence>
<keyword evidence="2" id="KW-0802">TPR repeat</keyword>
<dbReference type="STRING" id="1274631.LMTR13_10000"/>
<evidence type="ECO:0000256" key="2">
    <source>
        <dbReference type="ARBA" id="ARBA00022803"/>
    </source>
</evidence>
<feature type="chain" id="PRO_5008530415" description="Bacteriophage N4 adsorption protein A C-terminal domain-containing protein" evidence="3">
    <location>
        <begin position="34"/>
        <end position="868"/>
    </location>
</feature>
<evidence type="ECO:0000259" key="4">
    <source>
        <dbReference type="Pfam" id="PF13283"/>
    </source>
</evidence>
<feature type="signal peptide" evidence="3">
    <location>
        <begin position="1"/>
        <end position="33"/>
    </location>
</feature>
<dbReference type="Gene3D" id="1.25.40.10">
    <property type="entry name" value="Tetratricopeptide repeat domain"/>
    <property type="match status" value="2"/>
</dbReference>
<evidence type="ECO:0000313" key="5">
    <source>
        <dbReference type="EMBL" id="ANW00449.1"/>
    </source>
</evidence>
<dbReference type="AlphaFoldDB" id="A0A1B1UCF8"/>
<dbReference type="EMBL" id="CP016428">
    <property type="protein sequence ID" value="ANW00449.1"/>
    <property type="molecule type" value="Genomic_DNA"/>
</dbReference>
<dbReference type="PANTHER" id="PTHR44858">
    <property type="entry name" value="TETRATRICOPEPTIDE REPEAT PROTEIN 6"/>
    <property type="match status" value="1"/>
</dbReference>
<dbReference type="OrthoDB" id="7399085at2"/>
<gene>
    <name evidence="5" type="ORF">LMTR13_10000</name>
</gene>
<name>A0A1B1UCF8_9BRAD</name>